<evidence type="ECO:0000313" key="6">
    <source>
        <dbReference type="Proteomes" id="UP000326779"/>
    </source>
</evidence>
<gene>
    <name evidence="5" type="ORF">D1010_03380</name>
</gene>
<feature type="domain" description="WxL Interacting Protein peptidoglycan binding" evidence="3">
    <location>
        <begin position="56"/>
        <end position="174"/>
    </location>
</feature>
<keyword evidence="2" id="KW-0472">Membrane</keyword>
<proteinExistence type="predicted"/>
<organism evidence="5 6">
    <name type="scientific">Schleiferilactobacillus harbinensis</name>
    <dbReference type="NCBI Taxonomy" id="304207"/>
    <lineage>
        <taxon>Bacteria</taxon>
        <taxon>Bacillati</taxon>
        <taxon>Bacillota</taxon>
        <taxon>Bacilli</taxon>
        <taxon>Lactobacillales</taxon>
        <taxon>Lactobacillaceae</taxon>
        <taxon>Schleiferilactobacillus</taxon>
    </lineage>
</organism>
<accession>A0A5P8M232</accession>
<dbReference type="Pfam" id="PF06030">
    <property type="entry name" value="WxLIP_PGBD"/>
    <property type="match status" value="1"/>
</dbReference>
<dbReference type="AlphaFoldDB" id="A0A5P8M232"/>
<keyword evidence="2" id="KW-0812">Transmembrane</keyword>
<feature type="compositionally biased region" description="Low complexity" evidence="1">
    <location>
        <begin position="104"/>
        <end position="114"/>
    </location>
</feature>
<dbReference type="InterPro" id="IPR021759">
    <property type="entry name" value="WxLIP_HBD"/>
</dbReference>
<evidence type="ECO:0000256" key="1">
    <source>
        <dbReference type="SAM" id="MobiDB-lite"/>
    </source>
</evidence>
<dbReference type="InterPro" id="IPR010317">
    <property type="entry name" value="WxLIP_PGBD"/>
</dbReference>
<feature type="domain" description="WxL Interacting Protein host binding" evidence="4">
    <location>
        <begin position="186"/>
        <end position="319"/>
    </location>
</feature>
<dbReference type="KEGG" id="lhb:D1010_03380"/>
<keyword evidence="2" id="KW-1133">Transmembrane helix</keyword>
<name>A0A5P8M232_9LACO</name>
<reference evidence="5 6" key="1">
    <citation type="submission" date="2019-10" db="EMBL/GenBank/DDBJ databases">
        <title>The completed genome of Lactobacillus harbinensis M1.</title>
        <authorList>
            <person name="Zheng Y."/>
        </authorList>
    </citation>
    <scope>NUCLEOTIDE SEQUENCE [LARGE SCALE GENOMIC DNA]</scope>
    <source>
        <strain evidence="5 6">M1</strain>
    </source>
</reference>
<evidence type="ECO:0000256" key="2">
    <source>
        <dbReference type="SAM" id="Phobius"/>
    </source>
</evidence>
<evidence type="ECO:0000313" key="5">
    <source>
        <dbReference type="EMBL" id="QFR22558.1"/>
    </source>
</evidence>
<dbReference type="Pfam" id="PF11797">
    <property type="entry name" value="WxLIP_HBD"/>
    <property type="match status" value="1"/>
</dbReference>
<sequence length="367" mass="39548">MTQCPRSRLAISGTLLFRGMKKMRRPNWLLLLLLFILLGTGGPTVQAAAPPAGAEFYIAPIYPRNQTNLKLGYFALKVTPGQSAALSVQVQNISKTSTRTIRVSPTPATTSSSAEINYTPTGKPKDPTAQYTLNQLFSRPATVTLKPGEGKVVTFQYIIPKDGLTGQILGSIYALDETRAADSGTQFALQNHFAMAIGVLLAQDPAAQQPVTLTLRTVKPGITNHVPTILANVENQTAQLFRGMTATATVTRSGSDRVLYTKKIINGAMAPNSNFDLTIPADTHLTPGQYTLILTASAMGQVFHLRRNFTVSAAAAQQLTVAQPVRTNAWAAWLIAIAAILGAMIVFWIGLLARNRKGRDHYAPKHG</sequence>
<protein>
    <submittedName>
        <fullName evidence="5">DUF3324 domain-containing protein</fullName>
    </submittedName>
</protein>
<dbReference type="Proteomes" id="UP000326779">
    <property type="component" value="Chromosome"/>
</dbReference>
<dbReference type="EMBL" id="CP045143">
    <property type="protein sequence ID" value="QFR22558.1"/>
    <property type="molecule type" value="Genomic_DNA"/>
</dbReference>
<feature type="region of interest" description="Disordered" evidence="1">
    <location>
        <begin position="103"/>
        <end position="127"/>
    </location>
</feature>
<feature type="transmembrane region" description="Helical" evidence="2">
    <location>
        <begin position="330"/>
        <end position="353"/>
    </location>
</feature>
<evidence type="ECO:0000259" key="3">
    <source>
        <dbReference type="Pfam" id="PF06030"/>
    </source>
</evidence>
<evidence type="ECO:0000259" key="4">
    <source>
        <dbReference type="Pfam" id="PF11797"/>
    </source>
</evidence>